<accession>A0ABT9DTE6</accession>
<organism evidence="2 3">
    <name type="scientific">Paracraurococcus lichenis</name>
    <dbReference type="NCBI Taxonomy" id="3064888"/>
    <lineage>
        <taxon>Bacteria</taxon>
        <taxon>Pseudomonadati</taxon>
        <taxon>Pseudomonadota</taxon>
        <taxon>Alphaproteobacteria</taxon>
        <taxon>Acetobacterales</taxon>
        <taxon>Roseomonadaceae</taxon>
        <taxon>Paracraurococcus</taxon>
    </lineage>
</organism>
<keyword evidence="2" id="KW-0328">Glycosyltransferase</keyword>
<feature type="domain" description="Glycosyltransferase 2-like" evidence="1">
    <location>
        <begin position="800"/>
        <end position="930"/>
    </location>
</feature>
<dbReference type="Proteomes" id="UP001243009">
    <property type="component" value="Unassembled WGS sequence"/>
</dbReference>
<proteinExistence type="predicted"/>
<dbReference type="EMBL" id="JAUTWS010000002">
    <property type="protein sequence ID" value="MDO9707165.1"/>
    <property type="molecule type" value="Genomic_DNA"/>
</dbReference>
<reference evidence="2 3" key="1">
    <citation type="submission" date="2023-08" db="EMBL/GenBank/DDBJ databases">
        <title>The draft genome sequence of Paracraurococcus sp. LOR1-02.</title>
        <authorList>
            <person name="Kingkaew E."/>
            <person name="Tanasupawat S."/>
        </authorList>
    </citation>
    <scope>NUCLEOTIDE SEQUENCE [LARGE SCALE GENOMIC DNA]</scope>
    <source>
        <strain evidence="2 3">LOR1-02</strain>
    </source>
</reference>
<keyword evidence="3" id="KW-1185">Reference proteome</keyword>
<name>A0ABT9DTE6_9PROT</name>
<sequence length="1103" mass="115541">MPDGATPPESGLVQATCALLGRAPGEAEARLRPAALLATLAGSAEFGLQLGRLAAGLPTRHVTLPPPALAAAWDWALSRGWLSEAAAALPPSPGALLAGLLHLPPVAARIARLPEAQQAALRAAAAAPARSAGHLLTRMAGSEDHAMLAGLLFGPGAMAPAGQAAQPVPLLLLLQHVLTGERFRDAILRPLTEGGPVPGEGLPGPDLRSCAAWLAERLGAASCPGEPPYHGALLAALLRLPAAAEMLASGWPEQRAALAAALPDLASGLHQLRQSVLPDDAAHASLLVLGRPLRGEAAPPAGTRWSLLSGLLGGPAFRQAVLAELVDGHSPPHAGLPAEERRMAAAWLRLRLGLHPAEPEATPPGGPALLRRLLSLPVLAAEAAARHGMLWTDAAEALALWDDAAAEGLTGGIDYVTGDRIAGWARHGSGGPVEVEVLCDGRSLGTALADRPRSQGEAGARGFRLLWDGRHLLEEGGAHRFQLREPGTGRPLGAGFALEPILAEARPALQAMAVQLAETRATLERLEGMLPQLESFAAWPPEHYTQFRRRHDVPPPPAASGEAPVIDILVDGSAGTVRGLRRTLDSLAAQTHARWTAALLVPPAAEALAAQAAARDPRIRAWPLEDAAQLAERRAMTGGAGDLVLLLPAGTLLDPAALAWFAHAAGRAPGAVAFLCDEDAALEPFRGPPSQAAPVLRGALDEWSLAFADPGGAVVCARRAALAPAFDAIAAEAPRWVLWAALRRQGPVGHIPRRLASMLRAEQAPPAAPARPPAALRGLLRHPWLLDDPAGWDAPPARITVIVPTRDGGPLVREALGSLAARAADPSLLDAVVIDNGSTAAETLDILAAGARAGRFRVLRLDQPFNWSRLNNLAAREAQGEGGGAGGGELLLFLNDDTRMLTEGWDRILRRLLAEPEVGAVGARLLYEDRTIQHAGVLCGLERLVGHEGVGAAAEEPGPLGRWQTLRQAGAVTGAFLGCRREVFAAAGGFDEQALPVSFNDVDFCLKLRAAGLAVLYEPRIALIHYESKSRGHDDADPVKQERAEAEQSRLMERWGEALLLDPGWNPHWSRWTKPFAALREPSPAEIARHLAASCAAAPWSLA</sequence>
<evidence type="ECO:0000313" key="3">
    <source>
        <dbReference type="Proteomes" id="UP001243009"/>
    </source>
</evidence>
<dbReference type="Pfam" id="PF00535">
    <property type="entry name" value="Glycos_transf_2"/>
    <property type="match status" value="1"/>
</dbReference>
<dbReference type="EC" id="2.4.-.-" evidence="2"/>
<dbReference type="SUPFAM" id="SSF53448">
    <property type="entry name" value="Nucleotide-diphospho-sugar transferases"/>
    <property type="match status" value="2"/>
</dbReference>
<gene>
    <name evidence="2" type="ORF">Q7A36_02340</name>
</gene>
<comment type="caution">
    <text evidence="2">The sequence shown here is derived from an EMBL/GenBank/DDBJ whole genome shotgun (WGS) entry which is preliminary data.</text>
</comment>
<dbReference type="GO" id="GO:0016757">
    <property type="term" value="F:glycosyltransferase activity"/>
    <property type="evidence" value="ECO:0007669"/>
    <property type="project" value="UniProtKB-KW"/>
</dbReference>
<dbReference type="Gene3D" id="3.90.550.10">
    <property type="entry name" value="Spore Coat Polysaccharide Biosynthesis Protein SpsA, Chain A"/>
    <property type="match status" value="1"/>
</dbReference>
<dbReference type="InterPro" id="IPR029044">
    <property type="entry name" value="Nucleotide-diphossugar_trans"/>
</dbReference>
<dbReference type="RefSeq" id="WP_305102037.1">
    <property type="nucleotide sequence ID" value="NZ_JAUTWS010000002.1"/>
</dbReference>
<dbReference type="InterPro" id="IPR001173">
    <property type="entry name" value="Glyco_trans_2-like"/>
</dbReference>
<evidence type="ECO:0000259" key="1">
    <source>
        <dbReference type="Pfam" id="PF00535"/>
    </source>
</evidence>
<keyword evidence="2" id="KW-0808">Transferase</keyword>
<protein>
    <submittedName>
        <fullName evidence="2">Glycosyltransferase</fullName>
        <ecNumber evidence="2">2.4.-.-</ecNumber>
    </submittedName>
</protein>
<dbReference type="PANTHER" id="PTHR43179:SF7">
    <property type="entry name" value="RHAMNOSYLTRANSFERASE WBBL"/>
    <property type="match status" value="1"/>
</dbReference>
<dbReference type="PANTHER" id="PTHR43179">
    <property type="entry name" value="RHAMNOSYLTRANSFERASE WBBL"/>
    <property type="match status" value="1"/>
</dbReference>
<evidence type="ECO:0000313" key="2">
    <source>
        <dbReference type="EMBL" id="MDO9707165.1"/>
    </source>
</evidence>